<keyword evidence="1" id="KW-0812">Transmembrane</keyword>
<dbReference type="PANTHER" id="PTHR33976">
    <property type="entry name" value="OS07G0645000 PROTEIN"/>
    <property type="match status" value="1"/>
</dbReference>
<evidence type="ECO:0000313" key="3">
    <source>
        <dbReference type="EMBL" id="KAF2307218.1"/>
    </source>
</evidence>
<dbReference type="AlphaFoldDB" id="A0A6A6M3Z3"/>
<comment type="caution">
    <text evidence="3">The sequence shown here is derived from an EMBL/GenBank/DDBJ whole genome shotgun (WGS) entry which is preliminary data.</text>
</comment>
<dbReference type="Proteomes" id="UP000467840">
    <property type="component" value="Chromosome 9"/>
</dbReference>
<dbReference type="EMBL" id="JAAGAX010000008">
    <property type="protein sequence ID" value="KAF2307218.1"/>
    <property type="molecule type" value="Genomic_DNA"/>
</dbReference>
<evidence type="ECO:0000256" key="1">
    <source>
        <dbReference type="SAM" id="Phobius"/>
    </source>
</evidence>
<keyword evidence="4" id="KW-1185">Reference proteome</keyword>
<name>A0A6A6M3Z3_HEVBR</name>
<dbReference type="Pfam" id="PF25884">
    <property type="entry name" value="At5g19230"/>
    <property type="match status" value="1"/>
</dbReference>
<reference evidence="3 4" key="1">
    <citation type="journal article" date="2020" name="Mol. Plant">
        <title>The Chromosome-Based Rubber Tree Genome Provides New Insights into Spurge Genome Evolution and Rubber Biosynthesis.</title>
        <authorList>
            <person name="Liu J."/>
            <person name="Shi C."/>
            <person name="Shi C.C."/>
            <person name="Li W."/>
            <person name="Zhang Q.J."/>
            <person name="Zhang Y."/>
            <person name="Li K."/>
            <person name="Lu H.F."/>
            <person name="Shi C."/>
            <person name="Zhu S.T."/>
            <person name="Xiao Z.Y."/>
            <person name="Nan H."/>
            <person name="Yue Y."/>
            <person name="Zhu X.G."/>
            <person name="Wu Y."/>
            <person name="Hong X.N."/>
            <person name="Fan G.Y."/>
            <person name="Tong Y."/>
            <person name="Zhang D."/>
            <person name="Mao C.L."/>
            <person name="Liu Y.L."/>
            <person name="Hao S.J."/>
            <person name="Liu W.Q."/>
            <person name="Lv M.Q."/>
            <person name="Zhang H.B."/>
            <person name="Liu Y."/>
            <person name="Hu-Tang G.R."/>
            <person name="Wang J.P."/>
            <person name="Wang J.H."/>
            <person name="Sun Y.H."/>
            <person name="Ni S.B."/>
            <person name="Chen W.B."/>
            <person name="Zhang X.C."/>
            <person name="Jiao Y.N."/>
            <person name="Eichler E.E."/>
            <person name="Li G.H."/>
            <person name="Liu X."/>
            <person name="Gao L.Z."/>
        </authorList>
    </citation>
    <scope>NUCLEOTIDE SEQUENCE [LARGE SCALE GENOMIC DNA]</scope>
    <source>
        <strain evidence="4">cv. GT1</strain>
        <tissue evidence="3">Leaf</tissue>
    </source>
</reference>
<keyword evidence="1" id="KW-1133">Transmembrane helix</keyword>
<feature type="non-terminal residue" evidence="3">
    <location>
        <position position="1"/>
    </location>
</feature>
<gene>
    <name evidence="3" type="ORF">GH714_025511</name>
</gene>
<accession>A0A6A6M3Z3</accession>
<feature type="domain" description="Uncharacterized GPI-anchored protein At5g19230-like" evidence="2">
    <location>
        <begin position="100"/>
        <end position="214"/>
    </location>
</feature>
<dbReference type="InterPro" id="IPR045285">
    <property type="entry name" value="At5g19230-like"/>
</dbReference>
<organism evidence="3 4">
    <name type="scientific">Hevea brasiliensis</name>
    <name type="common">Para rubber tree</name>
    <name type="synonym">Siphonia brasiliensis</name>
    <dbReference type="NCBI Taxonomy" id="3981"/>
    <lineage>
        <taxon>Eukaryota</taxon>
        <taxon>Viridiplantae</taxon>
        <taxon>Streptophyta</taxon>
        <taxon>Embryophyta</taxon>
        <taxon>Tracheophyta</taxon>
        <taxon>Spermatophyta</taxon>
        <taxon>Magnoliopsida</taxon>
        <taxon>eudicotyledons</taxon>
        <taxon>Gunneridae</taxon>
        <taxon>Pentapetalae</taxon>
        <taxon>rosids</taxon>
        <taxon>fabids</taxon>
        <taxon>Malpighiales</taxon>
        <taxon>Euphorbiaceae</taxon>
        <taxon>Crotonoideae</taxon>
        <taxon>Micrandreae</taxon>
        <taxon>Hevea</taxon>
    </lineage>
</organism>
<proteinExistence type="predicted"/>
<sequence length="256" mass="28395">MSIPSFATLYWDGEIIMNDEGYEYYGGSSTVITIGKRMDFGTLGMKIVRGINLKGGHEFISKILFRQPIEKNGSFKWDCMGLTNDDDVNIMFNNIDEIGGLNSYRTSLRLPALTKNENAGCLVDKVANKLENQPCNGSFEATSIQIDNYFELLSKCDIDINNTRDRVILPVCVRKVPKLVITNYTRTQYAKYLNDLRFTGAGLGSEDDWMVVVLSTDTTGGNIVAGAISNMSKVGFGLCLVSVLVGTLVYVRILLY</sequence>
<protein>
    <recommendedName>
        <fullName evidence="2">Uncharacterized GPI-anchored protein At5g19230-like domain-containing protein</fullName>
    </recommendedName>
</protein>
<feature type="transmembrane region" description="Helical" evidence="1">
    <location>
        <begin position="234"/>
        <end position="255"/>
    </location>
</feature>
<dbReference type="InterPro" id="IPR059083">
    <property type="entry name" value="At5g19230_dom"/>
</dbReference>
<dbReference type="PANTHER" id="PTHR33976:SF2">
    <property type="entry name" value="GLYCOPROTEIN MEMBRANE GPI-ANCHORED"/>
    <property type="match status" value="1"/>
</dbReference>
<keyword evidence="1" id="KW-0472">Membrane</keyword>
<evidence type="ECO:0000313" key="4">
    <source>
        <dbReference type="Proteomes" id="UP000467840"/>
    </source>
</evidence>
<evidence type="ECO:0000259" key="2">
    <source>
        <dbReference type="Pfam" id="PF25884"/>
    </source>
</evidence>